<gene>
    <name evidence="2" type="ORF">Zmor_010320</name>
</gene>
<sequence>MDKAGADNRANQLNPNHPSYMGGTVTHGYNDQKCYRDNRANQLNPNNPAYWKSRSGQEAASEGWGCNIV</sequence>
<organism evidence="2 3">
    <name type="scientific">Zophobas morio</name>
    <dbReference type="NCBI Taxonomy" id="2755281"/>
    <lineage>
        <taxon>Eukaryota</taxon>
        <taxon>Metazoa</taxon>
        <taxon>Ecdysozoa</taxon>
        <taxon>Arthropoda</taxon>
        <taxon>Hexapoda</taxon>
        <taxon>Insecta</taxon>
        <taxon>Pterygota</taxon>
        <taxon>Neoptera</taxon>
        <taxon>Endopterygota</taxon>
        <taxon>Coleoptera</taxon>
        <taxon>Polyphaga</taxon>
        <taxon>Cucujiformia</taxon>
        <taxon>Tenebrionidae</taxon>
        <taxon>Zophobas</taxon>
    </lineage>
</organism>
<feature type="region of interest" description="Disordered" evidence="1">
    <location>
        <begin position="1"/>
        <end position="25"/>
    </location>
</feature>
<evidence type="ECO:0000256" key="1">
    <source>
        <dbReference type="SAM" id="MobiDB-lite"/>
    </source>
</evidence>
<proteinExistence type="predicted"/>
<reference evidence="2" key="1">
    <citation type="journal article" date="2023" name="G3 (Bethesda)">
        <title>Whole genome assemblies of Zophobas morio and Tenebrio molitor.</title>
        <authorList>
            <person name="Kaur S."/>
            <person name="Stinson S.A."/>
            <person name="diCenzo G.C."/>
        </authorList>
    </citation>
    <scope>NUCLEOTIDE SEQUENCE</scope>
    <source>
        <strain evidence="2">QUZm001</strain>
    </source>
</reference>
<feature type="region of interest" description="Disordered" evidence="1">
    <location>
        <begin position="37"/>
        <end position="69"/>
    </location>
</feature>
<dbReference type="Proteomes" id="UP001168821">
    <property type="component" value="Unassembled WGS sequence"/>
</dbReference>
<evidence type="ECO:0000313" key="3">
    <source>
        <dbReference type="Proteomes" id="UP001168821"/>
    </source>
</evidence>
<dbReference type="EMBL" id="JALNTZ010000003">
    <property type="protein sequence ID" value="KAJ3658590.1"/>
    <property type="molecule type" value="Genomic_DNA"/>
</dbReference>
<protein>
    <submittedName>
        <fullName evidence="2">Uncharacterized protein</fullName>
    </submittedName>
</protein>
<keyword evidence="3" id="KW-1185">Reference proteome</keyword>
<name>A0AA38IKH1_9CUCU</name>
<accession>A0AA38IKH1</accession>
<dbReference type="AlphaFoldDB" id="A0AA38IKH1"/>
<comment type="caution">
    <text evidence="2">The sequence shown here is derived from an EMBL/GenBank/DDBJ whole genome shotgun (WGS) entry which is preliminary data.</text>
</comment>
<evidence type="ECO:0000313" key="2">
    <source>
        <dbReference type="EMBL" id="KAJ3658590.1"/>
    </source>
</evidence>